<dbReference type="AlphaFoldDB" id="A0A382WL86"/>
<sequence length="89" mass="10249">MLELARESEHPRAFEVLGMLIKQNAEICEKILKLHKTKKDVDKDDIRALAQTEGITHNNVFIGSTAELQKMLREEIVIEPDTNFTEDEQ</sequence>
<proteinExistence type="predicted"/>
<dbReference type="Pfam" id="PF11053">
    <property type="entry name" value="DNA_Packaging"/>
    <property type="match status" value="1"/>
</dbReference>
<protein>
    <submittedName>
        <fullName evidence="1">Uncharacterized protein</fullName>
    </submittedName>
</protein>
<dbReference type="InterPro" id="IPR020342">
    <property type="entry name" value="Phage_T4_Gp16_DNA-pack"/>
</dbReference>
<dbReference type="EMBL" id="UINC01160443">
    <property type="protein sequence ID" value="SVD59095.1"/>
    <property type="molecule type" value="Genomic_DNA"/>
</dbReference>
<gene>
    <name evidence="1" type="ORF">METZ01_LOCUS411949</name>
</gene>
<reference evidence="1" key="1">
    <citation type="submission" date="2018-05" db="EMBL/GenBank/DDBJ databases">
        <authorList>
            <person name="Lanie J.A."/>
            <person name="Ng W.-L."/>
            <person name="Kazmierczak K.M."/>
            <person name="Andrzejewski T.M."/>
            <person name="Davidsen T.M."/>
            <person name="Wayne K.J."/>
            <person name="Tettelin H."/>
            <person name="Glass J.I."/>
            <person name="Rusch D."/>
            <person name="Podicherti R."/>
            <person name="Tsui H.-C.T."/>
            <person name="Winkler M.E."/>
        </authorList>
    </citation>
    <scope>NUCLEOTIDE SEQUENCE</scope>
</reference>
<organism evidence="1">
    <name type="scientific">marine metagenome</name>
    <dbReference type="NCBI Taxonomy" id="408172"/>
    <lineage>
        <taxon>unclassified sequences</taxon>
        <taxon>metagenomes</taxon>
        <taxon>ecological metagenomes</taxon>
    </lineage>
</organism>
<name>A0A382WL86_9ZZZZ</name>
<evidence type="ECO:0000313" key="1">
    <source>
        <dbReference type="EMBL" id="SVD59095.1"/>
    </source>
</evidence>
<dbReference type="Gene3D" id="1.10.287.1060">
    <property type="entry name" value="ESAT-6-like"/>
    <property type="match status" value="1"/>
</dbReference>
<accession>A0A382WL86</accession>